<dbReference type="SMART" id="SM00479">
    <property type="entry name" value="EXOIII"/>
    <property type="match status" value="1"/>
</dbReference>
<dbReference type="AlphaFoldDB" id="A0A413R5W5"/>
<dbReference type="Gene3D" id="3.30.420.10">
    <property type="entry name" value="Ribonuclease H-like superfamily/Ribonuclease H"/>
    <property type="match status" value="1"/>
</dbReference>
<dbReference type="Proteomes" id="UP000284779">
    <property type="component" value="Unassembled WGS sequence"/>
</dbReference>
<comment type="caution">
    <text evidence="3">The sequence shown here is derived from an EMBL/GenBank/DDBJ whole genome shotgun (WGS) entry which is preliminary data.</text>
</comment>
<dbReference type="EMBL" id="QSFD01000010">
    <property type="protein sequence ID" value="RHA17228.1"/>
    <property type="molecule type" value="Genomic_DNA"/>
</dbReference>
<dbReference type="Pfam" id="PF00929">
    <property type="entry name" value="RNase_T"/>
    <property type="match status" value="1"/>
</dbReference>
<dbReference type="GO" id="GO:0003887">
    <property type="term" value="F:DNA-directed DNA polymerase activity"/>
    <property type="evidence" value="ECO:0007669"/>
    <property type="project" value="InterPro"/>
</dbReference>
<dbReference type="InterPro" id="IPR012337">
    <property type="entry name" value="RNaseH-like_sf"/>
</dbReference>
<keyword evidence="1 3" id="KW-0269">Exonuclease</keyword>
<accession>A0A413R5W5</accession>
<organism evidence="3 6">
    <name type="scientific">Eubacterium ventriosum</name>
    <dbReference type="NCBI Taxonomy" id="39496"/>
    <lineage>
        <taxon>Bacteria</taxon>
        <taxon>Bacillati</taxon>
        <taxon>Bacillota</taxon>
        <taxon>Clostridia</taxon>
        <taxon>Eubacteriales</taxon>
        <taxon>Eubacteriaceae</taxon>
        <taxon>Eubacterium</taxon>
    </lineage>
</organism>
<dbReference type="Proteomes" id="UP000284598">
    <property type="component" value="Unassembled WGS sequence"/>
</dbReference>
<dbReference type="NCBIfam" id="TIGR00573">
    <property type="entry name" value="dnaq"/>
    <property type="match status" value="1"/>
</dbReference>
<dbReference type="PANTHER" id="PTHR30231">
    <property type="entry name" value="DNA POLYMERASE III SUBUNIT EPSILON"/>
    <property type="match status" value="1"/>
</dbReference>
<dbReference type="GO" id="GO:0005829">
    <property type="term" value="C:cytosol"/>
    <property type="evidence" value="ECO:0007669"/>
    <property type="project" value="TreeGrafter"/>
</dbReference>
<keyword evidence="6" id="KW-1185">Reference proteome</keyword>
<dbReference type="PANTHER" id="PTHR30231:SF41">
    <property type="entry name" value="DNA POLYMERASE III SUBUNIT EPSILON"/>
    <property type="match status" value="1"/>
</dbReference>
<keyword evidence="1 3" id="KW-0378">Hydrolase</keyword>
<dbReference type="SUPFAM" id="SSF53098">
    <property type="entry name" value="Ribonuclease H-like"/>
    <property type="match status" value="1"/>
</dbReference>
<dbReference type="Gene3D" id="1.20.5.140">
    <property type="match status" value="1"/>
</dbReference>
<evidence type="ECO:0000259" key="2">
    <source>
        <dbReference type="SMART" id="SM00479"/>
    </source>
</evidence>
<evidence type="ECO:0000256" key="1">
    <source>
        <dbReference type="ARBA" id="ARBA00022839"/>
    </source>
</evidence>
<keyword evidence="1 3" id="KW-0540">Nuclease</keyword>
<proteinExistence type="predicted"/>
<dbReference type="InterPro" id="IPR006054">
    <property type="entry name" value="DnaQ"/>
</dbReference>
<dbReference type="CDD" id="cd06127">
    <property type="entry name" value="DEDDh"/>
    <property type="match status" value="1"/>
</dbReference>
<dbReference type="GO" id="GO:0008408">
    <property type="term" value="F:3'-5' exonuclease activity"/>
    <property type="evidence" value="ECO:0007669"/>
    <property type="project" value="TreeGrafter"/>
</dbReference>
<gene>
    <name evidence="4" type="ORF">DW929_07130</name>
    <name evidence="3" type="ORF">DW944_09845</name>
</gene>
<evidence type="ECO:0000313" key="5">
    <source>
        <dbReference type="Proteomes" id="UP000284598"/>
    </source>
</evidence>
<name>A0A413R5W5_9FIRM</name>
<feature type="domain" description="Exonuclease" evidence="2">
    <location>
        <begin position="4"/>
        <end position="169"/>
    </location>
</feature>
<dbReference type="InterPro" id="IPR036397">
    <property type="entry name" value="RNaseH_sf"/>
</dbReference>
<evidence type="ECO:0000313" key="4">
    <source>
        <dbReference type="EMBL" id="RHA54450.1"/>
    </source>
</evidence>
<protein>
    <submittedName>
        <fullName evidence="3">3'-5' exonuclease</fullName>
    </submittedName>
</protein>
<dbReference type="GO" id="GO:0003677">
    <property type="term" value="F:DNA binding"/>
    <property type="evidence" value="ECO:0007669"/>
    <property type="project" value="InterPro"/>
</dbReference>
<evidence type="ECO:0000313" key="3">
    <source>
        <dbReference type="EMBL" id="RHA17228.1"/>
    </source>
</evidence>
<evidence type="ECO:0000313" key="6">
    <source>
        <dbReference type="Proteomes" id="UP000284779"/>
    </source>
</evidence>
<reference evidence="5 6" key="1">
    <citation type="submission" date="2018-08" db="EMBL/GenBank/DDBJ databases">
        <title>A genome reference for cultivated species of the human gut microbiota.</title>
        <authorList>
            <person name="Zou Y."/>
            <person name="Xue W."/>
            <person name="Luo G."/>
        </authorList>
    </citation>
    <scope>NUCLEOTIDE SEQUENCE [LARGE SCALE GENOMIC DNA]</scope>
    <source>
        <strain evidence="4 5">AM43-2</strain>
        <strain evidence="3 6">AM44-11BH</strain>
    </source>
</reference>
<dbReference type="EMBL" id="QSFO01000007">
    <property type="protein sequence ID" value="RHA54450.1"/>
    <property type="molecule type" value="Genomic_DNA"/>
</dbReference>
<dbReference type="GO" id="GO:0045004">
    <property type="term" value="P:DNA replication proofreading"/>
    <property type="evidence" value="ECO:0007669"/>
    <property type="project" value="TreeGrafter"/>
</dbReference>
<dbReference type="RefSeq" id="WP_117971196.1">
    <property type="nucleotide sequence ID" value="NZ_CAUBDO010000009.1"/>
</dbReference>
<dbReference type="InterPro" id="IPR013520">
    <property type="entry name" value="Ribonucl_H"/>
</dbReference>
<dbReference type="FunFam" id="3.30.420.10:FF:000045">
    <property type="entry name" value="3'-5' exonuclease DinG"/>
    <property type="match status" value="1"/>
</dbReference>
<sequence>MVKDYVCVDIETSGVRVKWDKIIEIGAVKVRDSKVVDTFSELINPGLKLSPYITELTGITDEMLKDKPFIEKVLPRFIEFTGDDVIMGHNIMFDYSFLKQNAINQKLKFDKMGIDTLKIARKTLKGLESRGLEYLCNYYGIADENHHRAFNDAEVTSKLYNVLMEKFGTECPGLFEPYQLVFKAKKMQPITDRQKKYLKDLMVYHKIEMNFNIDELSKNEASKKIDKILSEKGRIFD</sequence>